<dbReference type="Pfam" id="PF13580">
    <property type="entry name" value="SIS_2"/>
    <property type="match status" value="1"/>
</dbReference>
<sequence>VSADKIVAHNLTEHFLMVKSVVEELSTAVATVGLCLAGVLKSGGTVYWCGNGGSASDSQHLAAELVGQYKKDRQALRSVALNTDTSVLTCVGNDLGFDQVFSRQVEALGRPGDVLVGISTSGESPNILRALEVASGLGMATVGLLGRGGGRALPLVDEAIVIPSDSTARIQECHILVGHILCEIIEEELGLV</sequence>
<keyword evidence="9" id="KW-0413">Isomerase</keyword>
<evidence type="ECO:0000256" key="7">
    <source>
        <dbReference type="ARBA" id="ARBA00022723"/>
    </source>
</evidence>
<feature type="domain" description="SIS" evidence="11">
    <location>
        <begin position="36"/>
        <end position="192"/>
    </location>
</feature>
<evidence type="ECO:0000256" key="3">
    <source>
        <dbReference type="ARBA" id="ARBA00004496"/>
    </source>
</evidence>
<dbReference type="PANTHER" id="PTHR30390">
    <property type="entry name" value="SEDOHEPTULOSE 7-PHOSPHATE ISOMERASE / DNAA INITIATOR-ASSOCIATING FACTOR FOR REPLICATION INITIATION"/>
    <property type="match status" value="1"/>
</dbReference>
<dbReference type="InterPro" id="IPR046348">
    <property type="entry name" value="SIS_dom_sf"/>
</dbReference>
<evidence type="ECO:0000256" key="2">
    <source>
        <dbReference type="ARBA" id="ARBA00001947"/>
    </source>
</evidence>
<dbReference type="EMBL" id="UINC01090561">
    <property type="protein sequence ID" value="SVC42613.1"/>
    <property type="molecule type" value="Genomic_DNA"/>
</dbReference>
<dbReference type="Gene3D" id="3.40.50.10490">
    <property type="entry name" value="Glucose-6-phosphate isomerase like protein, domain 1"/>
    <property type="match status" value="1"/>
</dbReference>
<dbReference type="AlphaFoldDB" id="A0A382M160"/>
<comment type="subcellular location">
    <subcellularLocation>
        <location evidence="3">Cytoplasm</location>
    </subcellularLocation>
</comment>
<organism evidence="12">
    <name type="scientific">marine metagenome</name>
    <dbReference type="NCBI Taxonomy" id="408172"/>
    <lineage>
        <taxon>unclassified sequences</taxon>
        <taxon>metagenomes</taxon>
        <taxon>ecological metagenomes</taxon>
    </lineage>
</organism>
<dbReference type="PROSITE" id="PS51464">
    <property type="entry name" value="SIS"/>
    <property type="match status" value="1"/>
</dbReference>
<evidence type="ECO:0000259" key="11">
    <source>
        <dbReference type="PROSITE" id="PS51464"/>
    </source>
</evidence>
<evidence type="ECO:0000256" key="6">
    <source>
        <dbReference type="ARBA" id="ARBA00022490"/>
    </source>
</evidence>
<dbReference type="InterPro" id="IPR050099">
    <property type="entry name" value="SIS_GmhA/DiaA_subfam"/>
</dbReference>
<dbReference type="InterPro" id="IPR001347">
    <property type="entry name" value="SIS_dom"/>
</dbReference>
<dbReference type="CDD" id="cd05006">
    <property type="entry name" value="SIS_GmhA"/>
    <property type="match status" value="1"/>
</dbReference>
<keyword evidence="7" id="KW-0479">Metal-binding</keyword>
<dbReference type="SUPFAM" id="SSF53697">
    <property type="entry name" value="SIS domain"/>
    <property type="match status" value="1"/>
</dbReference>
<dbReference type="InterPro" id="IPR035461">
    <property type="entry name" value="GmhA/DiaA"/>
</dbReference>
<evidence type="ECO:0000256" key="8">
    <source>
        <dbReference type="ARBA" id="ARBA00022833"/>
    </source>
</evidence>
<evidence type="ECO:0000256" key="10">
    <source>
        <dbReference type="ARBA" id="ARBA00023277"/>
    </source>
</evidence>
<dbReference type="GO" id="GO:1901135">
    <property type="term" value="P:carbohydrate derivative metabolic process"/>
    <property type="evidence" value="ECO:0007669"/>
    <property type="project" value="InterPro"/>
</dbReference>
<dbReference type="GO" id="GO:0008968">
    <property type="term" value="F:D-sedoheptulose 7-phosphate isomerase activity"/>
    <property type="evidence" value="ECO:0007669"/>
    <property type="project" value="InterPro"/>
</dbReference>
<evidence type="ECO:0000256" key="5">
    <source>
        <dbReference type="ARBA" id="ARBA00012580"/>
    </source>
</evidence>
<dbReference type="HAMAP" id="MF_00067">
    <property type="entry name" value="GmhA"/>
    <property type="match status" value="1"/>
</dbReference>
<evidence type="ECO:0000256" key="1">
    <source>
        <dbReference type="ARBA" id="ARBA00000348"/>
    </source>
</evidence>
<keyword evidence="8" id="KW-0862">Zinc</keyword>
<protein>
    <recommendedName>
        <fullName evidence="5">D-sedoheptulose-7-phosphate isomerase</fullName>
        <ecNumber evidence="5">5.3.1.28</ecNumber>
    </recommendedName>
</protein>
<evidence type="ECO:0000256" key="4">
    <source>
        <dbReference type="ARBA" id="ARBA00009894"/>
    </source>
</evidence>
<feature type="non-terminal residue" evidence="12">
    <location>
        <position position="1"/>
    </location>
</feature>
<evidence type="ECO:0000313" key="12">
    <source>
        <dbReference type="EMBL" id="SVC42613.1"/>
    </source>
</evidence>
<comment type="cofactor">
    <cofactor evidence="2">
        <name>Zn(2+)</name>
        <dbReference type="ChEBI" id="CHEBI:29105"/>
    </cofactor>
</comment>
<dbReference type="GO" id="GO:0005737">
    <property type="term" value="C:cytoplasm"/>
    <property type="evidence" value="ECO:0007669"/>
    <property type="project" value="UniProtKB-SubCell"/>
</dbReference>
<gene>
    <name evidence="12" type="ORF">METZ01_LOCUS295467</name>
</gene>
<name>A0A382M160_9ZZZZ</name>
<keyword evidence="10" id="KW-0119">Carbohydrate metabolism</keyword>
<accession>A0A382M160</accession>
<reference evidence="12" key="1">
    <citation type="submission" date="2018-05" db="EMBL/GenBank/DDBJ databases">
        <authorList>
            <person name="Lanie J.A."/>
            <person name="Ng W.-L."/>
            <person name="Kazmierczak K.M."/>
            <person name="Andrzejewski T.M."/>
            <person name="Davidsen T.M."/>
            <person name="Wayne K.J."/>
            <person name="Tettelin H."/>
            <person name="Glass J.I."/>
            <person name="Rusch D."/>
            <person name="Podicherti R."/>
            <person name="Tsui H.-C.T."/>
            <person name="Winkler M.E."/>
        </authorList>
    </citation>
    <scope>NUCLEOTIDE SEQUENCE</scope>
</reference>
<evidence type="ECO:0000256" key="9">
    <source>
        <dbReference type="ARBA" id="ARBA00023235"/>
    </source>
</evidence>
<comment type="catalytic activity">
    <reaction evidence="1">
        <text>2 D-sedoheptulose 7-phosphate = D-glycero-alpha-D-manno-heptose 7-phosphate + D-glycero-beta-D-manno-heptose 7-phosphate</text>
        <dbReference type="Rhea" id="RHEA:27489"/>
        <dbReference type="ChEBI" id="CHEBI:57483"/>
        <dbReference type="ChEBI" id="CHEBI:60203"/>
        <dbReference type="ChEBI" id="CHEBI:60204"/>
        <dbReference type="EC" id="5.3.1.28"/>
    </reaction>
</comment>
<keyword evidence="6" id="KW-0963">Cytoplasm</keyword>
<dbReference type="InterPro" id="IPR004515">
    <property type="entry name" value="Phosphoheptose_Isoase"/>
</dbReference>
<proteinExistence type="inferred from homology"/>
<comment type="similarity">
    <text evidence="4">Belongs to the SIS family. GmhA subfamily.</text>
</comment>
<dbReference type="GO" id="GO:0097367">
    <property type="term" value="F:carbohydrate derivative binding"/>
    <property type="evidence" value="ECO:0007669"/>
    <property type="project" value="InterPro"/>
</dbReference>
<dbReference type="EC" id="5.3.1.28" evidence="5"/>
<dbReference type="GO" id="GO:0046872">
    <property type="term" value="F:metal ion binding"/>
    <property type="evidence" value="ECO:0007669"/>
    <property type="project" value="UniProtKB-KW"/>
</dbReference>